<evidence type="ECO:0000313" key="1">
    <source>
        <dbReference type="EMBL" id="SUC31683.1"/>
    </source>
</evidence>
<dbReference type="AlphaFoldDB" id="A0A379FTJ4"/>
<name>A0A379FTJ4_PRORE</name>
<keyword evidence="1" id="KW-0808">Transferase</keyword>
<sequence>MMCKQRCANWTAVSIAEQVLLCGGCERLIVCGGGAKNTFLMQRMAALLPGIEVAPSDKFGLSGDDMEALAFAWLAARTISGLSGNLASVTGASQETVLGAIYPKNSNKK</sequence>
<dbReference type="InterPro" id="IPR005338">
    <property type="entry name" value="Anhydro_N_Ac-Mur_kinase"/>
</dbReference>
<gene>
    <name evidence="1" type="primary">anmK_1</name>
    <name evidence="1" type="ORF">NCTC11801_02640</name>
</gene>
<dbReference type="Gene3D" id="3.30.420.40">
    <property type="match status" value="2"/>
</dbReference>
<protein>
    <submittedName>
        <fullName evidence="1">Anhydro-N-acetylmuramic acid kinase</fullName>
        <ecNumber evidence="1">2.7.1.170</ecNumber>
    </submittedName>
</protein>
<evidence type="ECO:0000313" key="2">
    <source>
        <dbReference type="Proteomes" id="UP000254208"/>
    </source>
</evidence>
<dbReference type="SUPFAM" id="SSF53067">
    <property type="entry name" value="Actin-like ATPase domain"/>
    <property type="match status" value="1"/>
</dbReference>
<dbReference type="EMBL" id="UGTZ01000001">
    <property type="protein sequence ID" value="SUC31683.1"/>
    <property type="molecule type" value="Genomic_DNA"/>
</dbReference>
<dbReference type="Pfam" id="PF03702">
    <property type="entry name" value="AnmK"/>
    <property type="match status" value="1"/>
</dbReference>
<dbReference type="PANTHER" id="PTHR30605">
    <property type="entry name" value="ANHYDRO-N-ACETYLMURAMIC ACID KINASE"/>
    <property type="match status" value="1"/>
</dbReference>
<proteinExistence type="predicted"/>
<dbReference type="GO" id="GO:0016773">
    <property type="term" value="F:phosphotransferase activity, alcohol group as acceptor"/>
    <property type="evidence" value="ECO:0007669"/>
    <property type="project" value="InterPro"/>
</dbReference>
<organism evidence="1 2">
    <name type="scientific">Providencia rettgeri</name>
    <dbReference type="NCBI Taxonomy" id="587"/>
    <lineage>
        <taxon>Bacteria</taxon>
        <taxon>Pseudomonadati</taxon>
        <taxon>Pseudomonadota</taxon>
        <taxon>Gammaproteobacteria</taxon>
        <taxon>Enterobacterales</taxon>
        <taxon>Morganellaceae</taxon>
        <taxon>Providencia</taxon>
    </lineage>
</organism>
<accession>A0A379FTJ4</accession>
<dbReference type="PANTHER" id="PTHR30605:SF0">
    <property type="entry name" value="ANHYDRO-N-ACETYLMURAMIC ACID KINASE"/>
    <property type="match status" value="1"/>
</dbReference>
<keyword evidence="1" id="KW-0418">Kinase</keyword>
<dbReference type="Proteomes" id="UP000254208">
    <property type="component" value="Unassembled WGS sequence"/>
</dbReference>
<reference evidence="1 2" key="1">
    <citation type="submission" date="2018-06" db="EMBL/GenBank/DDBJ databases">
        <authorList>
            <consortium name="Pathogen Informatics"/>
            <person name="Doyle S."/>
        </authorList>
    </citation>
    <scope>NUCLEOTIDE SEQUENCE [LARGE SCALE GENOMIC DNA]</scope>
    <source>
        <strain evidence="1 2">NCTC11801</strain>
    </source>
</reference>
<dbReference type="GO" id="GO:0016301">
    <property type="term" value="F:kinase activity"/>
    <property type="evidence" value="ECO:0007669"/>
    <property type="project" value="UniProtKB-KW"/>
</dbReference>
<dbReference type="GO" id="GO:0009254">
    <property type="term" value="P:peptidoglycan turnover"/>
    <property type="evidence" value="ECO:0007669"/>
    <property type="project" value="InterPro"/>
</dbReference>
<dbReference type="EC" id="2.7.1.170" evidence="1"/>
<dbReference type="InterPro" id="IPR043129">
    <property type="entry name" value="ATPase_NBD"/>
</dbReference>
<dbReference type="GO" id="GO:0005524">
    <property type="term" value="F:ATP binding"/>
    <property type="evidence" value="ECO:0007669"/>
    <property type="project" value="InterPro"/>
</dbReference>
<dbReference type="GO" id="GO:0006040">
    <property type="term" value="P:amino sugar metabolic process"/>
    <property type="evidence" value="ECO:0007669"/>
    <property type="project" value="InterPro"/>
</dbReference>